<evidence type="ECO:0000259" key="2">
    <source>
        <dbReference type="Pfam" id="PF08327"/>
    </source>
</evidence>
<dbReference type="RefSeq" id="WP_379829578.1">
    <property type="nucleotide sequence ID" value="NZ_JBHUHU010000001.1"/>
</dbReference>
<gene>
    <name evidence="3" type="ORF">ACFSJE_03420</name>
</gene>
<evidence type="ECO:0000313" key="4">
    <source>
        <dbReference type="Proteomes" id="UP001597342"/>
    </source>
</evidence>
<keyword evidence="4" id="KW-1185">Reference proteome</keyword>
<dbReference type="SUPFAM" id="SSF55961">
    <property type="entry name" value="Bet v1-like"/>
    <property type="match status" value="1"/>
</dbReference>
<reference evidence="4" key="1">
    <citation type="journal article" date="2019" name="Int. J. Syst. Evol. Microbiol.">
        <title>The Global Catalogue of Microorganisms (GCM) 10K type strain sequencing project: providing services to taxonomists for standard genome sequencing and annotation.</title>
        <authorList>
            <consortium name="The Broad Institute Genomics Platform"/>
            <consortium name="The Broad Institute Genome Sequencing Center for Infectious Disease"/>
            <person name="Wu L."/>
            <person name="Ma J."/>
        </authorList>
    </citation>
    <scope>NUCLEOTIDE SEQUENCE [LARGE SCALE GENOMIC DNA]</scope>
    <source>
        <strain evidence="4">JCM 3389</strain>
    </source>
</reference>
<accession>A0ABW4XY10</accession>
<dbReference type="Pfam" id="PF08327">
    <property type="entry name" value="AHSA1"/>
    <property type="match status" value="1"/>
</dbReference>
<dbReference type="CDD" id="cd08894">
    <property type="entry name" value="SRPBCC_CalC_Aha1-like_1"/>
    <property type="match status" value="1"/>
</dbReference>
<dbReference type="PANTHER" id="PTHR36929">
    <property type="entry name" value="ATTACHMENT SUBUNIT, PUTATIVE-RELATED"/>
    <property type="match status" value="1"/>
</dbReference>
<dbReference type="Gene3D" id="3.30.530.20">
    <property type="match status" value="1"/>
</dbReference>
<dbReference type="EMBL" id="JBHUHU010000001">
    <property type="protein sequence ID" value="MFD2098809.1"/>
    <property type="molecule type" value="Genomic_DNA"/>
</dbReference>
<organism evidence="3 4">
    <name type="scientific">Flagellimonas iocasae</name>
    <dbReference type="NCBI Taxonomy" id="2055905"/>
    <lineage>
        <taxon>Bacteria</taxon>
        <taxon>Pseudomonadati</taxon>
        <taxon>Bacteroidota</taxon>
        <taxon>Flavobacteriia</taxon>
        <taxon>Flavobacteriales</taxon>
        <taxon>Flavobacteriaceae</taxon>
        <taxon>Flagellimonas</taxon>
    </lineage>
</organism>
<name>A0ABW4XY10_9FLAO</name>
<sequence length="149" mass="17418">MEKTENRQLSITRTLNAPIDLVWEVWSKPEHIAQWWGPSGFTNTIDKMDFKNGGEWNFMMHGPDGKNYPNRSVFTEIVPMKKIVYEHYNPHFTATILFEAMEEKTTINWTVVFDTQEMLQTVIKAHNADKGLEQNLEKLALYLAKQKTI</sequence>
<proteinExistence type="inferred from homology"/>
<dbReference type="PANTHER" id="PTHR36929:SF5">
    <property type="entry name" value="BLR6751 PROTEIN"/>
    <property type="match status" value="1"/>
</dbReference>
<evidence type="ECO:0000313" key="3">
    <source>
        <dbReference type="EMBL" id="MFD2098809.1"/>
    </source>
</evidence>
<evidence type="ECO:0000256" key="1">
    <source>
        <dbReference type="ARBA" id="ARBA00006817"/>
    </source>
</evidence>
<comment type="similarity">
    <text evidence="1">Belongs to the AHA1 family.</text>
</comment>
<dbReference type="InterPro" id="IPR023393">
    <property type="entry name" value="START-like_dom_sf"/>
</dbReference>
<protein>
    <submittedName>
        <fullName evidence="3">SRPBCC family protein</fullName>
    </submittedName>
</protein>
<dbReference type="Proteomes" id="UP001597342">
    <property type="component" value="Unassembled WGS sequence"/>
</dbReference>
<comment type="caution">
    <text evidence="3">The sequence shown here is derived from an EMBL/GenBank/DDBJ whole genome shotgun (WGS) entry which is preliminary data.</text>
</comment>
<dbReference type="InterPro" id="IPR013538">
    <property type="entry name" value="ASHA1/2-like_C"/>
</dbReference>
<feature type="domain" description="Activator of Hsp90 ATPase homologue 1/2-like C-terminal" evidence="2">
    <location>
        <begin position="16"/>
        <end position="143"/>
    </location>
</feature>